<keyword evidence="1" id="KW-1133">Transmembrane helix</keyword>
<keyword evidence="3" id="KW-1185">Reference proteome</keyword>
<reference evidence="2 3" key="1">
    <citation type="journal article" date="2014" name="PLoS Genet.">
        <title>Phylogenetically driven sequencing of extremely halophilic archaea reveals strategies for static and dynamic osmo-response.</title>
        <authorList>
            <person name="Becker E.A."/>
            <person name="Seitzer P.M."/>
            <person name="Tritt A."/>
            <person name="Larsen D."/>
            <person name="Krusor M."/>
            <person name="Yao A.I."/>
            <person name="Wu D."/>
            <person name="Madern D."/>
            <person name="Eisen J.A."/>
            <person name="Darling A.E."/>
            <person name="Facciotti M.T."/>
        </authorList>
    </citation>
    <scope>NUCLEOTIDE SEQUENCE [LARGE SCALE GENOMIC DNA]</scope>
    <source>
        <strain evidence="2 3">DSM 5350</strain>
    </source>
</reference>
<sequence>MAILDTLVILAVSLLVGALAIFAGVRFVVDDTVRPVDALFTAATGAVAWTVISFYAGRVPIVGPVTALVVWIVVIVLQYSSGWPTAAVLGFVAWLVSVVALYVLGTLDIVSLSVLGVPEV</sequence>
<dbReference type="Proteomes" id="UP000011669">
    <property type="component" value="Unassembled WGS sequence"/>
</dbReference>
<dbReference type="OrthoDB" id="214171at2157"/>
<dbReference type="RefSeq" id="WP_006079319.1">
    <property type="nucleotide sequence ID" value="NZ_AOMD01000034.1"/>
</dbReference>
<keyword evidence="1" id="KW-0472">Membrane</keyword>
<dbReference type="STRING" id="1227455.C449_17332"/>
<evidence type="ECO:0000313" key="2">
    <source>
        <dbReference type="EMBL" id="EMA42507.1"/>
    </source>
</evidence>
<dbReference type="AlphaFoldDB" id="M0M9Q7"/>
<organism evidence="2 3">
    <name type="scientific">Halococcus saccharolyticus DSM 5350</name>
    <dbReference type="NCBI Taxonomy" id="1227455"/>
    <lineage>
        <taxon>Archaea</taxon>
        <taxon>Methanobacteriati</taxon>
        <taxon>Methanobacteriota</taxon>
        <taxon>Stenosarchaea group</taxon>
        <taxon>Halobacteria</taxon>
        <taxon>Halobacteriales</taxon>
        <taxon>Halococcaceae</taxon>
        <taxon>Halococcus</taxon>
    </lineage>
</organism>
<feature type="transmembrane region" description="Helical" evidence="1">
    <location>
        <begin position="36"/>
        <end position="55"/>
    </location>
</feature>
<dbReference type="InParanoid" id="M0M9Q7"/>
<feature type="transmembrane region" description="Helical" evidence="1">
    <location>
        <begin position="86"/>
        <end position="105"/>
    </location>
</feature>
<evidence type="ECO:0000256" key="1">
    <source>
        <dbReference type="SAM" id="Phobius"/>
    </source>
</evidence>
<protein>
    <submittedName>
        <fullName evidence="2">Uncharacterized protein</fullName>
    </submittedName>
</protein>
<dbReference type="PATRIC" id="fig|1227455.4.peg.3528"/>
<accession>M0M9Q7</accession>
<proteinExistence type="predicted"/>
<name>M0M9Q7_9EURY</name>
<dbReference type="EMBL" id="AOMD01000034">
    <property type="protein sequence ID" value="EMA42507.1"/>
    <property type="molecule type" value="Genomic_DNA"/>
</dbReference>
<feature type="transmembrane region" description="Helical" evidence="1">
    <location>
        <begin position="6"/>
        <end position="29"/>
    </location>
</feature>
<keyword evidence="1" id="KW-0812">Transmembrane</keyword>
<comment type="caution">
    <text evidence="2">The sequence shown here is derived from an EMBL/GenBank/DDBJ whole genome shotgun (WGS) entry which is preliminary data.</text>
</comment>
<evidence type="ECO:0000313" key="3">
    <source>
        <dbReference type="Proteomes" id="UP000011669"/>
    </source>
</evidence>
<feature type="transmembrane region" description="Helical" evidence="1">
    <location>
        <begin position="61"/>
        <end position="79"/>
    </location>
</feature>
<gene>
    <name evidence="2" type="ORF">C449_17332</name>
</gene>